<dbReference type="Proteomes" id="UP000008022">
    <property type="component" value="Unassembled WGS sequence"/>
</dbReference>
<dbReference type="AlphaFoldDB" id="A0A0E0PPJ2"/>
<sequence length="70" mass="8088">MDVTKAKKVKAYTVFKNAENREIFVSACDEDPESALSWLRSSLKSTGREIPDNLFDGSNFLKFMKIYCFR</sequence>
<dbReference type="Gramene" id="ORUFI05G22980.7">
    <property type="protein sequence ID" value="ORUFI05G22980.7"/>
    <property type="gene ID" value="ORUFI05G22980"/>
</dbReference>
<proteinExistence type="predicted"/>
<evidence type="ECO:0000313" key="1">
    <source>
        <dbReference type="EnsemblPlants" id="ORUFI05G22980.7"/>
    </source>
</evidence>
<accession>A0A0E0PPJ2</accession>
<name>A0A0E0PPJ2_ORYRU</name>
<reference evidence="1" key="2">
    <citation type="submission" date="2015-06" db="UniProtKB">
        <authorList>
            <consortium name="EnsemblPlants"/>
        </authorList>
    </citation>
    <scope>IDENTIFICATION</scope>
</reference>
<dbReference type="PANTHER" id="PTHR34395">
    <property type="entry name" value="OS11G0427500 PROTEIN"/>
    <property type="match status" value="1"/>
</dbReference>
<dbReference type="HOGENOM" id="CLU_2762268_0_0_1"/>
<organism evidence="1 2">
    <name type="scientific">Oryza rufipogon</name>
    <name type="common">Brownbeard rice</name>
    <name type="synonym">Asian wild rice</name>
    <dbReference type="NCBI Taxonomy" id="4529"/>
    <lineage>
        <taxon>Eukaryota</taxon>
        <taxon>Viridiplantae</taxon>
        <taxon>Streptophyta</taxon>
        <taxon>Embryophyta</taxon>
        <taxon>Tracheophyta</taxon>
        <taxon>Spermatophyta</taxon>
        <taxon>Magnoliopsida</taxon>
        <taxon>Liliopsida</taxon>
        <taxon>Poales</taxon>
        <taxon>Poaceae</taxon>
        <taxon>BOP clade</taxon>
        <taxon>Oryzoideae</taxon>
        <taxon>Oryzeae</taxon>
        <taxon>Oryzinae</taxon>
        <taxon>Oryza</taxon>
    </lineage>
</organism>
<dbReference type="PANTHER" id="PTHR34395:SF15">
    <property type="entry name" value="OS09G0292400 PROTEIN"/>
    <property type="match status" value="1"/>
</dbReference>
<dbReference type="EnsemblPlants" id="ORUFI05G22980.7">
    <property type="protein sequence ID" value="ORUFI05G22980.7"/>
    <property type="gene ID" value="ORUFI05G22980"/>
</dbReference>
<evidence type="ECO:0000313" key="2">
    <source>
        <dbReference type="Proteomes" id="UP000008022"/>
    </source>
</evidence>
<protein>
    <submittedName>
        <fullName evidence="1">Uncharacterized protein</fullName>
    </submittedName>
</protein>
<keyword evidence="2" id="KW-1185">Reference proteome</keyword>
<reference evidence="2" key="1">
    <citation type="submission" date="2013-06" db="EMBL/GenBank/DDBJ databases">
        <authorList>
            <person name="Zhao Q."/>
        </authorList>
    </citation>
    <scope>NUCLEOTIDE SEQUENCE</scope>
    <source>
        <strain evidence="2">cv. W1943</strain>
    </source>
</reference>